<dbReference type="PANTHER" id="PTHR35024:SF4">
    <property type="entry name" value="POLYMER-FORMING CYTOSKELETAL PROTEIN"/>
    <property type="match status" value="1"/>
</dbReference>
<evidence type="ECO:0000256" key="2">
    <source>
        <dbReference type="SAM" id="MobiDB-lite"/>
    </source>
</evidence>
<evidence type="ECO:0000256" key="1">
    <source>
        <dbReference type="ARBA" id="ARBA00044755"/>
    </source>
</evidence>
<dbReference type="RefSeq" id="WP_111458752.1">
    <property type="nucleotide sequence ID" value="NZ_QFYP01000001.1"/>
</dbReference>
<comment type="similarity">
    <text evidence="1">Belongs to the bactofilin family.</text>
</comment>
<evidence type="ECO:0000313" key="3">
    <source>
        <dbReference type="EMBL" id="RAK61461.1"/>
    </source>
</evidence>
<name>A0A328B4Y6_9CAUL</name>
<sequence>MFSKPDKPTSARLDGPDGPGRKSIAASLIAQNVTLKGDLASDGDVQLDGAVVGDVRVAHLSIGESGRVEGAIEAETVDVRGRVAGAITARTVRLYGTARVDGDITHAQLSMEAGAHFQGRSLTAEPAAEPLSVAAE</sequence>
<dbReference type="PANTHER" id="PTHR35024">
    <property type="entry name" value="HYPOTHETICAL CYTOSOLIC PROTEIN"/>
    <property type="match status" value="1"/>
</dbReference>
<dbReference type="AlphaFoldDB" id="A0A328B4Y6"/>
<dbReference type="Proteomes" id="UP000249842">
    <property type="component" value="Unassembled WGS sequence"/>
</dbReference>
<reference evidence="4" key="1">
    <citation type="submission" date="2018-05" db="EMBL/GenBank/DDBJ databases">
        <authorList>
            <person name="Li X."/>
        </authorList>
    </citation>
    <scope>NUCLEOTIDE SEQUENCE [LARGE SCALE GENOMIC DNA]</scope>
    <source>
        <strain evidence="4">HKS-05</strain>
    </source>
</reference>
<keyword evidence="4" id="KW-1185">Reference proteome</keyword>
<dbReference type="Pfam" id="PF04519">
    <property type="entry name" value="Bactofilin"/>
    <property type="match status" value="1"/>
</dbReference>
<dbReference type="EMBL" id="QFYP01000001">
    <property type="protein sequence ID" value="RAK61461.1"/>
    <property type="molecule type" value="Genomic_DNA"/>
</dbReference>
<gene>
    <name evidence="3" type="ORF">DJ021_17445</name>
</gene>
<dbReference type="InterPro" id="IPR007607">
    <property type="entry name" value="BacA/B"/>
</dbReference>
<comment type="caution">
    <text evidence="3">The sequence shown here is derived from an EMBL/GenBank/DDBJ whole genome shotgun (WGS) entry which is preliminary data.</text>
</comment>
<organism evidence="3 4">
    <name type="scientific">Phenylobacterium hankyongense</name>
    <dbReference type="NCBI Taxonomy" id="1813876"/>
    <lineage>
        <taxon>Bacteria</taxon>
        <taxon>Pseudomonadati</taxon>
        <taxon>Pseudomonadota</taxon>
        <taxon>Alphaproteobacteria</taxon>
        <taxon>Caulobacterales</taxon>
        <taxon>Caulobacteraceae</taxon>
        <taxon>Phenylobacterium</taxon>
    </lineage>
</organism>
<protein>
    <submittedName>
        <fullName evidence="3">Cell shape determination protein CcmA</fullName>
    </submittedName>
</protein>
<accession>A0A328B4Y6</accession>
<feature type="region of interest" description="Disordered" evidence="2">
    <location>
        <begin position="1"/>
        <end position="20"/>
    </location>
</feature>
<evidence type="ECO:0000313" key="4">
    <source>
        <dbReference type="Proteomes" id="UP000249842"/>
    </source>
</evidence>
<dbReference type="OrthoDB" id="5738271at2"/>
<proteinExistence type="inferred from homology"/>